<name>A0ABX9A347_9SPHN</name>
<evidence type="ECO:0000259" key="1">
    <source>
        <dbReference type="PROSITE" id="PS50268"/>
    </source>
</evidence>
<reference evidence="2 3" key="1">
    <citation type="submission" date="2021-08" db="EMBL/GenBank/DDBJ databases">
        <title>Comparative Genomics Analysis of the Genus Qipengyuania Reveals Extensive Genetic Diversity and Metabolic Versatility, Including the Description of Fifteen Novel Species.</title>
        <authorList>
            <person name="Liu Y."/>
        </authorList>
    </citation>
    <scope>NUCLEOTIDE SEQUENCE [LARGE SCALE GENOMIC DNA]</scope>
    <source>
        <strain evidence="2 3">1NDH1</strain>
    </source>
</reference>
<feature type="domain" description="Cadherin" evidence="1">
    <location>
        <begin position="26"/>
        <end position="129"/>
    </location>
</feature>
<keyword evidence="3" id="KW-1185">Reference proteome</keyword>
<dbReference type="InterPro" id="IPR002126">
    <property type="entry name" value="Cadherin-like_dom"/>
</dbReference>
<dbReference type="Gene3D" id="2.120.10.30">
    <property type="entry name" value="TolB, C-terminal domain"/>
    <property type="match status" value="1"/>
</dbReference>
<dbReference type="Proteomes" id="UP000824321">
    <property type="component" value="Chromosome"/>
</dbReference>
<dbReference type="Pfam" id="PF17963">
    <property type="entry name" value="Big_9"/>
    <property type="match status" value="1"/>
</dbReference>
<dbReference type="RefSeq" id="WP_221430080.1">
    <property type="nucleotide sequence ID" value="NZ_CP081294.1"/>
</dbReference>
<gene>
    <name evidence="2" type="ORF">K3136_09525</name>
</gene>
<dbReference type="PROSITE" id="PS50268">
    <property type="entry name" value="CADHERIN_2"/>
    <property type="match status" value="1"/>
</dbReference>
<protein>
    <recommendedName>
        <fullName evidence="1">Cadherin domain-containing protein</fullName>
    </recommendedName>
</protein>
<dbReference type="InterPro" id="IPR011042">
    <property type="entry name" value="6-blade_b-propeller_TolB-like"/>
</dbReference>
<dbReference type="Gene3D" id="2.60.40.60">
    <property type="entry name" value="Cadherins"/>
    <property type="match status" value="1"/>
</dbReference>
<accession>A0ABX9A347</accession>
<dbReference type="EMBL" id="CP081294">
    <property type="protein sequence ID" value="QZD94333.1"/>
    <property type="molecule type" value="Genomic_DNA"/>
</dbReference>
<proteinExistence type="predicted"/>
<organism evidence="2 3">
    <name type="scientific">Qipengyuania gelatinilytica</name>
    <dbReference type="NCBI Taxonomy" id="2867231"/>
    <lineage>
        <taxon>Bacteria</taxon>
        <taxon>Pseudomonadati</taxon>
        <taxon>Pseudomonadota</taxon>
        <taxon>Alphaproteobacteria</taxon>
        <taxon>Sphingomonadales</taxon>
        <taxon>Erythrobacteraceae</taxon>
        <taxon>Qipengyuania</taxon>
    </lineage>
</organism>
<evidence type="ECO:0000313" key="3">
    <source>
        <dbReference type="Proteomes" id="UP000824321"/>
    </source>
</evidence>
<sequence length="470" mass="49260">MAFLIAGCGGDDGPSAGSSQNIAPRFSSPASATVDENNAGTFYTAAASDSDGDALDFSIAGGADAQSFQLTASGQLSFVDAPNFEDPGDSDGDNVYSVTLAVSDGRASSTLELAVTVSNLADGVNLERVATNLVDAVHIMGEEDSTSLYLGTEDGQIFAFDTVNETTSDIGNIFENDIDRGNARAAGLGIFPSDEGGLIAYVIETAFFDGMHHVITRTIRANLVGEWSGGNAISGTVISEEQAPQIGGLVLGGGDSSVLFFIDDGGEPSRAQEEGMLGNVVRVTPRTAPCPGAACGPFIFARTGIGTHKPVGATRVGDQIFFLDQGDTRYDEINRFDIDETAINFGWFYREGRAEVQAGGVGPFRDPVLAYDRNGTTHGNFAAITYTGTAVPNRAEQFLTVTSDGRFFQVDPADLESQDVSGNSELSEIVGEFQTDIGTLENVKGMAIANGMLFVLDGDGELYRAVSEQL</sequence>
<evidence type="ECO:0000313" key="2">
    <source>
        <dbReference type="EMBL" id="QZD94333.1"/>
    </source>
</evidence>